<dbReference type="SUPFAM" id="SSF51621">
    <property type="entry name" value="Phosphoenolpyruvate/pyruvate domain"/>
    <property type="match status" value="1"/>
</dbReference>
<dbReference type="InterPro" id="IPR015813">
    <property type="entry name" value="Pyrv/PenolPyrv_kinase-like_dom"/>
</dbReference>
<sequence length="265" mass="28086">MNKITLSRLAHMKQKGEKIASLTAYDASFAALFDQQAVDMLLVGDSLGMVLQGKGSTVPVTVEDIVYHTRAVAAAKPNALLMADMPFMSYATEAEGLANAAQLMRAGAEIVKLEGGAWMCDLVRKMVRGGIPVCAHLGLMPQQVNLLSGYKVQGRNDAQATSIIDEAVQLEHAGANMLLLECVPSSLAQSVSQQVSIPVIGIGAGAYCDGQILVMHDMLGVTSGKRPKFVKDFMADSNGSIASAVAAYVSQVKNLQFPTAEHSFK</sequence>
<evidence type="ECO:0000256" key="2">
    <source>
        <dbReference type="ARBA" id="ARBA00008676"/>
    </source>
</evidence>
<evidence type="ECO:0000256" key="7">
    <source>
        <dbReference type="ARBA" id="ARBA00056497"/>
    </source>
</evidence>
<feature type="binding site" evidence="8 11">
    <location>
        <position position="45"/>
    </location>
    <ligand>
        <name>Mg(2+)</name>
        <dbReference type="ChEBI" id="CHEBI:18420"/>
    </ligand>
</feature>
<dbReference type="EC" id="2.1.2.11" evidence="8"/>
<evidence type="ECO:0000313" key="13">
    <source>
        <dbReference type="Proteomes" id="UP000244906"/>
    </source>
</evidence>
<comment type="catalytic activity">
    <reaction evidence="8">
        <text>(6R)-5,10-methylene-5,6,7,8-tetrahydrofolate + 3-methyl-2-oxobutanoate + H2O = 2-dehydropantoate + (6S)-5,6,7,8-tetrahydrofolate</text>
        <dbReference type="Rhea" id="RHEA:11824"/>
        <dbReference type="ChEBI" id="CHEBI:11561"/>
        <dbReference type="ChEBI" id="CHEBI:11851"/>
        <dbReference type="ChEBI" id="CHEBI:15377"/>
        <dbReference type="ChEBI" id="CHEBI:15636"/>
        <dbReference type="ChEBI" id="CHEBI:57453"/>
        <dbReference type="EC" id="2.1.2.11"/>
    </reaction>
</comment>
<evidence type="ECO:0000256" key="9">
    <source>
        <dbReference type="PIRSR" id="PIRSR000388-1"/>
    </source>
</evidence>
<feature type="binding site" evidence="8 10">
    <location>
        <begin position="45"/>
        <end position="46"/>
    </location>
    <ligand>
        <name>3-methyl-2-oxobutanoate</name>
        <dbReference type="ChEBI" id="CHEBI:11851"/>
    </ligand>
</feature>
<dbReference type="PANTHER" id="PTHR20881:SF0">
    <property type="entry name" value="3-METHYL-2-OXOBUTANOATE HYDROXYMETHYLTRANSFERASE"/>
    <property type="match status" value="1"/>
</dbReference>
<reference evidence="12 13" key="1">
    <citation type="submission" date="2018-04" db="EMBL/GenBank/DDBJ databases">
        <title>Thalassorhabdus spongiae gen. nov., sp. nov., isolated from a marine sponge in South-West Iceland.</title>
        <authorList>
            <person name="Knobloch S."/>
            <person name="Daussin A."/>
            <person name="Johannsson R."/>
            <person name="Marteinsson V.T."/>
        </authorList>
    </citation>
    <scope>NUCLEOTIDE SEQUENCE [LARGE SCALE GENOMIC DNA]</scope>
    <source>
        <strain evidence="12 13">Hp12</strain>
    </source>
</reference>
<protein>
    <recommendedName>
        <fullName evidence="8">3-methyl-2-oxobutanoate hydroxymethyltransferase</fullName>
        <ecNumber evidence="8">2.1.2.11</ecNumber>
    </recommendedName>
    <alternativeName>
        <fullName evidence="8">Ketopantoate hydroxymethyltransferase</fullName>
        <shortName evidence="8">KPHMT</shortName>
    </alternativeName>
</protein>
<dbReference type="FunFam" id="3.20.20.60:FF:000003">
    <property type="entry name" value="3-methyl-2-oxobutanoate hydroxymethyltransferase"/>
    <property type="match status" value="1"/>
</dbReference>
<feature type="binding site" evidence="8 11">
    <location>
        <position position="84"/>
    </location>
    <ligand>
        <name>Mg(2+)</name>
        <dbReference type="ChEBI" id="CHEBI:18420"/>
    </ligand>
</feature>
<keyword evidence="8 11" id="KW-0460">Magnesium</keyword>
<proteinExistence type="inferred from homology"/>
<dbReference type="GO" id="GO:0003864">
    <property type="term" value="F:3-methyl-2-oxobutanoate hydroxymethyltransferase activity"/>
    <property type="evidence" value="ECO:0007669"/>
    <property type="project" value="UniProtKB-UniRule"/>
</dbReference>
<comment type="pathway">
    <text evidence="1 8">Cofactor biosynthesis; (R)-pantothenate biosynthesis; (R)-pantoate from 3-methyl-2-oxobutanoate: step 1/2.</text>
</comment>
<feature type="binding site" evidence="8 11">
    <location>
        <position position="114"/>
    </location>
    <ligand>
        <name>Mg(2+)</name>
        <dbReference type="ChEBI" id="CHEBI:18420"/>
    </ligand>
</feature>
<dbReference type="NCBIfam" id="NF001452">
    <property type="entry name" value="PRK00311.1"/>
    <property type="match status" value="1"/>
</dbReference>
<dbReference type="OrthoDB" id="9781789at2"/>
<keyword evidence="12" id="KW-0489">Methyltransferase</keyword>
<keyword evidence="13" id="KW-1185">Reference proteome</keyword>
<comment type="similarity">
    <text evidence="2 8">Belongs to the PanB family.</text>
</comment>
<comment type="subunit">
    <text evidence="3 8">Homodecamer; pentamer of dimers.</text>
</comment>
<evidence type="ECO:0000256" key="5">
    <source>
        <dbReference type="ARBA" id="ARBA00022679"/>
    </source>
</evidence>
<comment type="caution">
    <text evidence="12">The sequence shown here is derived from an EMBL/GenBank/DDBJ whole genome shotgun (WGS) entry which is preliminary data.</text>
</comment>
<dbReference type="RefSeq" id="WP_116685893.1">
    <property type="nucleotide sequence ID" value="NZ_CAWNYD010000001.1"/>
</dbReference>
<keyword evidence="8" id="KW-0963">Cytoplasm</keyword>
<dbReference type="GO" id="GO:0005737">
    <property type="term" value="C:cytoplasm"/>
    <property type="evidence" value="ECO:0007669"/>
    <property type="project" value="UniProtKB-SubCell"/>
</dbReference>
<dbReference type="Proteomes" id="UP000244906">
    <property type="component" value="Unassembled WGS sequence"/>
</dbReference>
<evidence type="ECO:0000256" key="11">
    <source>
        <dbReference type="PIRSR" id="PIRSR000388-3"/>
    </source>
</evidence>
<dbReference type="GO" id="GO:0000287">
    <property type="term" value="F:magnesium ion binding"/>
    <property type="evidence" value="ECO:0007669"/>
    <property type="project" value="TreeGrafter"/>
</dbReference>
<feature type="binding site" evidence="8 10">
    <location>
        <position position="112"/>
    </location>
    <ligand>
        <name>3-methyl-2-oxobutanoate</name>
        <dbReference type="ChEBI" id="CHEBI:11851"/>
    </ligand>
</feature>
<evidence type="ECO:0000256" key="3">
    <source>
        <dbReference type="ARBA" id="ARBA00011424"/>
    </source>
</evidence>
<evidence type="ECO:0000256" key="10">
    <source>
        <dbReference type="PIRSR" id="PIRSR000388-2"/>
    </source>
</evidence>
<dbReference type="Pfam" id="PF02548">
    <property type="entry name" value="Pantoate_transf"/>
    <property type="match status" value="1"/>
</dbReference>
<keyword evidence="5 8" id="KW-0808">Transferase</keyword>
<dbReference type="GO" id="GO:0032259">
    <property type="term" value="P:methylation"/>
    <property type="evidence" value="ECO:0007669"/>
    <property type="project" value="UniProtKB-KW"/>
</dbReference>
<dbReference type="Gene3D" id="3.20.20.60">
    <property type="entry name" value="Phosphoenolpyruvate-binding domains"/>
    <property type="match status" value="1"/>
</dbReference>
<dbReference type="PANTHER" id="PTHR20881">
    <property type="entry name" value="3-METHYL-2-OXOBUTANOATE HYDROXYMETHYLTRANSFERASE"/>
    <property type="match status" value="1"/>
</dbReference>
<comment type="subcellular location">
    <subcellularLocation>
        <location evidence="8">Cytoplasm</location>
    </subcellularLocation>
</comment>
<dbReference type="EMBL" id="QDDL01000001">
    <property type="protein sequence ID" value="PVZ72307.1"/>
    <property type="molecule type" value="Genomic_DNA"/>
</dbReference>
<evidence type="ECO:0000256" key="6">
    <source>
        <dbReference type="ARBA" id="ARBA00022723"/>
    </source>
</evidence>
<feature type="active site" description="Proton acceptor" evidence="8 9">
    <location>
        <position position="181"/>
    </location>
</feature>
<dbReference type="InterPro" id="IPR003700">
    <property type="entry name" value="Pantoate_hydroxy_MeTrfase"/>
</dbReference>
<dbReference type="UniPathway" id="UPA00028">
    <property type="reaction ID" value="UER00003"/>
</dbReference>
<evidence type="ECO:0000256" key="8">
    <source>
        <dbReference type="HAMAP-Rule" id="MF_00156"/>
    </source>
</evidence>
<gene>
    <name evidence="8 12" type="primary">panB</name>
    <name evidence="12" type="ORF">DC094_04685</name>
</gene>
<comment type="cofactor">
    <cofactor evidence="8 11">
        <name>Mg(2+)</name>
        <dbReference type="ChEBI" id="CHEBI:18420"/>
    </cofactor>
    <text evidence="8 11">Binds 1 Mg(2+) ion per subunit.</text>
</comment>
<name>A0A2V1H526_9GAMM</name>
<accession>A0A2V1H526</accession>
<keyword evidence="4 8" id="KW-0566">Pantothenate biosynthesis</keyword>
<dbReference type="InterPro" id="IPR040442">
    <property type="entry name" value="Pyrv_kinase-like_dom_sf"/>
</dbReference>
<dbReference type="NCBIfam" id="TIGR00222">
    <property type="entry name" value="panB"/>
    <property type="match status" value="1"/>
</dbReference>
<feature type="binding site" evidence="8 10">
    <location>
        <position position="84"/>
    </location>
    <ligand>
        <name>3-methyl-2-oxobutanoate</name>
        <dbReference type="ChEBI" id="CHEBI:11851"/>
    </ligand>
</feature>
<organism evidence="12 13">
    <name type="scientific">Pelagibaculum spongiae</name>
    <dbReference type="NCBI Taxonomy" id="2080658"/>
    <lineage>
        <taxon>Bacteria</taxon>
        <taxon>Pseudomonadati</taxon>
        <taxon>Pseudomonadota</taxon>
        <taxon>Gammaproteobacteria</taxon>
        <taxon>Oceanospirillales</taxon>
        <taxon>Pelagibaculum</taxon>
    </lineage>
</organism>
<dbReference type="GO" id="GO:0008168">
    <property type="term" value="F:methyltransferase activity"/>
    <property type="evidence" value="ECO:0007669"/>
    <property type="project" value="UniProtKB-KW"/>
</dbReference>
<keyword evidence="6 8" id="KW-0479">Metal-binding</keyword>
<comment type="function">
    <text evidence="7 8">Catalyzes the reversible reaction in which hydroxymethyl group from 5,10-methylenetetrahydrofolate is transferred onto alpha-ketoisovalerate to form ketopantoate.</text>
</comment>
<evidence type="ECO:0000256" key="1">
    <source>
        <dbReference type="ARBA" id="ARBA00005033"/>
    </source>
</evidence>
<dbReference type="AlphaFoldDB" id="A0A2V1H526"/>
<dbReference type="GO" id="GO:0015940">
    <property type="term" value="P:pantothenate biosynthetic process"/>
    <property type="evidence" value="ECO:0007669"/>
    <property type="project" value="UniProtKB-UniRule"/>
</dbReference>
<dbReference type="PIRSF" id="PIRSF000388">
    <property type="entry name" value="Pantoate_hydroxy_MeTrfase"/>
    <property type="match status" value="1"/>
</dbReference>
<evidence type="ECO:0000313" key="12">
    <source>
        <dbReference type="EMBL" id="PVZ72307.1"/>
    </source>
</evidence>
<dbReference type="CDD" id="cd06557">
    <property type="entry name" value="KPHMT-like"/>
    <property type="match status" value="1"/>
</dbReference>
<evidence type="ECO:0000256" key="4">
    <source>
        <dbReference type="ARBA" id="ARBA00022655"/>
    </source>
</evidence>
<dbReference type="HAMAP" id="MF_00156">
    <property type="entry name" value="PanB"/>
    <property type="match status" value="1"/>
</dbReference>